<protein>
    <recommendedName>
        <fullName evidence="4">YtxH domain-containing protein</fullName>
    </recommendedName>
</protein>
<feature type="chain" id="PRO_5037643805" description="YtxH domain-containing protein" evidence="1">
    <location>
        <begin position="29"/>
        <end position="129"/>
    </location>
</feature>
<sequence length="129" mass="14699">MRRRIKTSMIVAVLAMAAGSLIPASAEAQTRSSITNRQKTKNDWRNVAYAGAGLGVYGLLKGDPMFTFVGAAGALYAADRYEHDRKSQAKMERSRAAMFRRGYFYRNGHKYVKRTTKRNGHKYYYFVRT</sequence>
<dbReference type="Proteomes" id="UP000727962">
    <property type="component" value="Unassembled WGS sequence"/>
</dbReference>
<gene>
    <name evidence="2" type="ORF">HYR64_01500</name>
</gene>
<organism evidence="2 3">
    <name type="scientific">Fimbriimonas ginsengisoli</name>
    <dbReference type="NCBI Taxonomy" id="1005039"/>
    <lineage>
        <taxon>Bacteria</taxon>
        <taxon>Bacillati</taxon>
        <taxon>Armatimonadota</taxon>
        <taxon>Fimbriimonadia</taxon>
        <taxon>Fimbriimonadales</taxon>
        <taxon>Fimbriimonadaceae</taxon>
        <taxon>Fimbriimonas</taxon>
    </lineage>
</organism>
<dbReference type="AlphaFoldDB" id="A0A931LTY3"/>
<evidence type="ECO:0000313" key="3">
    <source>
        <dbReference type="Proteomes" id="UP000727962"/>
    </source>
</evidence>
<keyword evidence="1" id="KW-0732">Signal</keyword>
<dbReference type="EMBL" id="JACOSL010000008">
    <property type="protein sequence ID" value="MBI1755766.1"/>
    <property type="molecule type" value="Genomic_DNA"/>
</dbReference>
<reference evidence="2" key="1">
    <citation type="submission" date="2020-07" db="EMBL/GenBank/DDBJ databases">
        <title>Huge and variable diversity of episymbiotic CPR bacteria and DPANN archaea in groundwater ecosystems.</title>
        <authorList>
            <person name="He C.Y."/>
            <person name="Keren R."/>
            <person name="Whittaker M."/>
            <person name="Farag I.F."/>
            <person name="Doudna J."/>
            <person name="Cate J.H.D."/>
            <person name="Banfield J.F."/>
        </authorList>
    </citation>
    <scope>NUCLEOTIDE SEQUENCE</scope>
    <source>
        <strain evidence="2">NC_groundwater_17_Pr7_B-0.1um_64_12</strain>
    </source>
</reference>
<feature type="signal peptide" evidence="1">
    <location>
        <begin position="1"/>
        <end position="28"/>
    </location>
</feature>
<comment type="caution">
    <text evidence="2">The sequence shown here is derived from an EMBL/GenBank/DDBJ whole genome shotgun (WGS) entry which is preliminary data.</text>
</comment>
<evidence type="ECO:0000256" key="1">
    <source>
        <dbReference type="SAM" id="SignalP"/>
    </source>
</evidence>
<proteinExistence type="predicted"/>
<evidence type="ECO:0008006" key="4">
    <source>
        <dbReference type="Google" id="ProtNLM"/>
    </source>
</evidence>
<name>A0A931LTY3_FIMGI</name>
<accession>A0A931LTY3</accession>
<evidence type="ECO:0000313" key="2">
    <source>
        <dbReference type="EMBL" id="MBI1755766.1"/>
    </source>
</evidence>